<dbReference type="HOGENOM" id="CLU_112288_0_0_1"/>
<gene>
    <name evidence="2" type="ORF">HETIRDRAFT_419216</name>
</gene>
<evidence type="ECO:0000313" key="3">
    <source>
        <dbReference type="Proteomes" id="UP000030671"/>
    </source>
</evidence>
<proteinExistence type="predicted"/>
<dbReference type="AlphaFoldDB" id="W4K119"/>
<name>W4K119_HETIT</name>
<dbReference type="KEGG" id="hir:HETIRDRAFT_419216"/>
<dbReference type="RefSeq" id="XP_009548090.1">
    <property type="nucleotide sequence ID" value="XM_009549795.1"/>
</dbReference>
<dbReference type="Proteomes" id="UP000030671">
    <property type="component" value="Unassembled WGS sequence"/>
</dbReference>
<evidence type="ECO:0000256" key="1">
    <source>
        <dbReference type="SAM" id="MobiDB-lite"/>
    </source>
</evidence>
<dbReference type="GeneID" id="20673545"/>
<dbReference type="EMBL" id="KI925460">
    <property type="protein sequence ID" value="ETW79507.1"/>
    <property type="molecule type" value="Genomic_DNA"/>
</dbReference>
<reference evidence="2 3" key="1">
    <citation type="journal article" date="2012" name="New Phytol.">
        <title>Insight into trade-off between wood decay and parasitism from the genome of a fungal forest pathogen.</title>
        <authorList>
            <person name="Olson A."/>
            <person name="Aerts A."/>
            <person name="Asiegbu F."/>
            <person name="Belbahri L."/>
            <person name="Bouzid O."/>
            <person name="Broberg A."/>
            <person name="Canback B."/>
            <person name="Coutinho P.M."/>
            <person name="Cullen D."/>
            <person name="Dalman K."/>
            <person name="Deflorio G."/>
            <person name="van Diepen L.T."/>
            <person name="Dunand C."/>
            <person name="Duplessis S."/>
            <person name="Durling M."/>
            <person name="Gonthier P."/>
            <person name="Grimwood J."/>
            <person name="Fossdal C.G."/>
            <person name="Hansson D."/>
            <person name="Henrissat B."/>
            <person name="Hietala A."/>
            <person name="Himmelstrand K."/>
            <person name="Hoffmeister D."/>
            <person name="Hogberg N."/>
            <person name="James T.Y."/>
            <person name="Karlsson M."/>
            <person name="Kohler A."/>
            <person name="Kues U."/>
            <person name="Lee Y.H."/>
            <person name="Lin Y.C."/>
            <person name="Lind M."/>
            <person name="Lindquist E."/>
            <person name="Lombard V."/>
            <person name="Lucas S."/>
            <person name="Lunden K."/>
            <person name="Morin E."/>
            <person name="Murat C."/>
            <person name="Park J."/>
            <person name="Raffaello T."/>
            <person name="Rouze P."/>
            <person name="Salamov A."/>
            <person name="Schmutz J."/>
            <person name="Solheim H."/>
            <person name="Stahlberg J."/>
            <person name="Velez H."/>
            <person name="de Vries R.P."/>
            <person name="Wiebenga A."/>
            <person name="Woodward S."/>
            <person name="Yakovlev I."/>
            <person name="Garbelotto M."/>
            <person name="Martin F."/>
            <person name="Grigoriev I.V."/>
            <person name="Stenlid J."/>
        </authorList>
    </citation>
    <scope>NUCLEOTIDE SEQUENCE [LARGE SCALE GENOMIC DNA]</scope>
    <source>
        <strain evidence="2 3">TC 32-1</strain>
    </source>
</reference>
<dbReference type="eggNOG" id="ENOG502SQ8R">
    <property type="taxonomic scope" value="Eukaryota"/>
</dbReference>
<protein>
    <submittedName>
        <fullName evidence="2">Uncharacterized protein</fullName>
    </submittedName>
</protein>
<feature type="region of interest" description="Disordered" evidence="1">
    <location>
        <begin position="15"/>
        <end position="35"/>
    </location>
</feature>
<dbReference type="InParanoid" id="W4K119"/>
<sequence length="235" mass="27117">MAASIWKNIECKSSSCNSPNKKWPRAGPSNHVPAEPNETENCLITRDLAADFPVYLCHVFHERYWSNHPMLSRLEWAWGMKYDTIKMDVDSNMISLRHDWRDLFESDRWALMPSMDIIEKLWDRWDKFPLHEGNVPSIEDMYDGAEIFEYRLVPVFPNVPPVSRCNGAEHISGGNRDDTVGATVYSYPFDTLPPIFSRVKPHFVVLNAGRKLDMISYKCCTTTPAMARIYGVPQK</sequence>
<accession>W4K119</accession>
<keyword evidence="3" id="KW-1185">Reference proteome</keyword>
<dbReference type="OrthoDB" id="3133596at2759"/>
<organism evidence="2 3">
    <name type="scientific">Heterobasidion irregulare (strain TC 32-1)</name>
    <dbReference type="NCBI Taxonomy" id="747525"/>
    <lineage>
        <taxon>Eukaryota</taxon>
        <taxon>Fungi</taxon>
        <taxon>Dikarya</taxon>
        <taxon>Basidiomycota</taxon>
        <taxon>Agaricomycotina</taxon>
        <taxon>Agaricomycetes</taxon>
        <taxon>Russulales</taxon>
        <taxon>Bondarzewiaceae</taxon>
        <taxon>Heterobasidion</taxon>
        <taxon>Heterobasidion annosum species complex</taxon>
    </lineage>
</organism>
<evidence type="ECO:0000313" key="2">
    <source>
        <dbReference type="EMBL" id="ETW79507.1"/>
    </source>
</evidence>